<protein>
    <submittedName>
        <fullName evidence="1">Uncharacterized protein</fullName>
    </submittedName>
</protein>
<reference evidence="1 2" key="1">
    <citation type="submission" date="2017-06" db="EMBL/GenBank/DDBJ databases">
        <title>Genome sequencing of cyanobaciteial culture collection at National Institute for Environmental Studies (NIES).</title>
        <authorList>
            <person name="Hirose Y."/>
            <person name="Shimura Y."/>
            <person name="Fujisawa T."/>
            <person name="Nakamura Y."/>
            <person name="Kawachi M."/>
        </authorList>
    </citation>
    <scope>NUCLEOTIDE SEQUENCE [LARGE SCALE GENOMIC DNA]</scope>
    <source>
        <strain evidence="1 2">NIES-23</strain>
    </source>
</reference>
<proteinExistence type="predicted"/>
<evidence type="ECO:0000313" key="1">
    <source>
        <dbReference type="EMBL" id="BAY71697.1"/>
    </source>
</evidence>
<evidence type="ECO:0000313" key="2">
    <source>
        <dbReference type="Proteomes" id="UP000217507"/>
    </source>
</evidence>
<sequence>MKYIKSKLILKILILGSLLLIAQQVLAQSWRPVRGSILFGISGMALISQQNSSLDFLVVHDNKQADQERLGVITIKGKNQPEYLSVSWQSNLELPIDLEALTSIPNTKDSFIALSSSGKAYKFRLDSDKKTISVLKEFELPAIPPGSNFEGFALQNIEGKLVAMWAHRGEGEKPSTVYWGVLDLNKYQITSRNFAKIKVPFPTGNVRHISDIKIDSGGIVYISAASDAGDNGPFQSAIYAAGYLTLNNSSGQVIWRQSPQLIPLYRFNHHKIEGIELIPGADGGLIVGTDDENFGAYVYSLGDNVL</sequence>
<dbReference type="AlphaFoldDB" id="A0A1Z4KRX3"/>
<organism evidence="1 2">
    <name type="scientific">Trichormus variabilis NIES-23</name>
    <dbReference type="NCBI Taxonomy" id="1973479"/>
    <lineage>
        <taxon>Bacteria</taxon>
        <taxon>Bacillati</taxon>
        <taxon>Cyanobacteriota</taxon>
        <taxon>Cyanophyceae</taxon>
        <taxon>Nostocales</taxon>
        <taxon>Nostocaceae</taxon>
        <taxon>Trichormus</taxon>
    </lineage>
</organism>
<gene>
    <name evidence="1" type="ORF">NIES23_45170</name>
</gene>
<name>A0A1Z4KRX3_ANAVA</name>
<accession>A0A1Z4KRX3</accession>
<dbReference type="EMBL" id="AP018216">
    <property type="protein sequence ID" value="BAY71697.1"/>
    <property type="molecule type" value="Genomic_DNA"/>
</dbReference>
<dbReference type="Proteomes" id="UP000217507">
    <property type="component" value="Chromosome"/>
</dbReference>